<reference evidence="2 3" key="1">
    <citation type="journal article" date="2017" name="Nat. Commun.">
        <title>Genome assembly with in vitro proximity ligation data and whole-genome triplication in lettuce.</title>
        <authorList>
            <person name="Reyes-Chin-Wo S."/>
            <person name="Wang Z."/>
            <person name="Yang X."/>
            <person name="Kozik A."/>
            <person name="Arikit S."/>
            <person name="Song C."/>
            <person name="Xia L."/>
            <person name="Froenicke L."/>
            <person name="Lavelle D.O."/>
            <person name="Truco M.J."/>
            <person name="Xia R."/>
            <person name="Zhu S."/>
            <person name="Xu C."/>
            <person name="Xu H."/>
            <person name="Xu X."/>
            <person name="Cox K."/>
            <person name="Korf I."/>
            <person name="Meyers B.C."/>
            <person name="Michelmore R.W."/>
        </authorList>
    </citation>
    <scope>NUCLEOTIDE SEQUENCE [LARGE SCALE GENOMIC DNA]</scope>
    <source>
        <strain evidence="3">cv. Salinas</strain>
        <tissue evidence="2">Seedlings</tissue>
    </source>
</reference>
<gene>
    <name evidence="2" type="ORF">LSAT_V11C500296080</name>
</gene>
<sequence>MRFTLRLLGKHTSSLLKVSTTIPKDLLELYQRRSRCIVCVDKKLLNPTGSTTKVQTASDVGQPNVELLSFLLIYLYRKHPYIKSSFFTLQMYTFSSIESQRRLLGYLPLWKRYAGVQHRASISFYDNNLFSTRPRFFRSVFITGFIGILGCTFMLCSCMTYGCDVSLVHRHHRSRKRHASSLLKGSTTIPKDLLELYQR</sequence>
<comment type="caution">
    <text evidence="2">The sequence shown here is derived from an EMBL/GenBank/DDBJ whole genome shotgun (WGS) entry which is preliminary data.</text>
</comment>
<dbReference type="Proteomes" id="UP000235145">
    <property type="component" value="Unassembled WGS sequence"/>
</dbReference>
<keyword evidence="1" id="KW-0472">Membrane</keyword>
<protein>
    <submittedName>
        <fullName evidence="2">Uncharacterized protein</fullName>
    </submittedName>
</protein>
<evidence type="ECO:0000313" key="2">
    <source>
        <dbReference type="EMBL" id="KAJ0208288.1"/>
    </source>
</evidence>
<feature type="transmembrane region" description="Helical" evidence="1">
    <location>
        <begin position="140"/>
        <end position="162"/>
    </location>
</feature>
<dbReference type="AlphaFoldDB" id="A0A9R1VLP9"/>
<name>A0A9R1VLP9_LACSA</name>
<keyword evidence="3" id="KW-1185">Reference proteome</keyword>
<dbReference type="EMBL" id="NBSK02000005">
    <property type="protein sequence ID" value="KAJ0208288.1"/>
    <property type="molecule type" value="Genomic_DNA"/>
</dbReference>
<keyword evidence="1" id="KW-0812">Transmembrane</keyword>
<accession>A0A9R1VLP9</accession>
<evidence type="ECO:0000313" key="3">
    <source>
        <dbReference type="Proteomes" id="UP000235145"/>
    </source>
</evidence>
<evidence type="ECO:0000256" key="1">
    <source>
        <dbReference type="SAM" id="Phobius"/>
    </source>
</evidence>
<keyword evidence="1" id="KW-1133">Transmembrane helix</keyword>
<proteinExistence type="predicted"/>
<organism evidence="2 3">
    <name type="scientific">Lactuca sativa</name>
    <name type="common">Garden lettuce</name>
    <dbReference type="NCBI Taxonomy" id="4236"/>
    <lineage>
        <taxon>Eukaryota</taxon>
        <taxon>Viridiplantae</taxon>
        <taxon>Streptophyta</taxon>
        <taxon>Embryophyta</taxon>
        <taxon>Tracheophyta</taxon>
        <taxon>Spermatophyta</taxon>
        <taxon>Magnoliopsida</taxon>
        <taxon>eudicotyledons</taxon>
        <taxon>Gunneridae</taxon>
        <taxon>Pentapetalae</taxon>
        <taxon>asterids</taxon>
        <taxon>campanulids</taxon>
        <taxon>Asterales</taxon>
        <taxon>Asteraceae</taxon>
        <taxon>Cichorioideae</taxon>
        <taxon>Cichorieae</taxon>
        <taxon>Lactucinae</taxon>
        <taxon>Lactuca</taxon>
    </lineage>
</organism>